<dbReference type="InterPro" id="IPR052394">
    <property type="entry name" value="LRR-containing"/>
</dbReference>
<dbReference type="Gene3D" id="3.80.10.10">
    <property type="entry name" value="Ribonuclease Inhibitor"/>
    <property type="match status" value="7"/>
</dbReference>
<accession>A0A7S1IT37</accession>
<proteinExistence type="predicted"/>
<dbReference type="PANTHER" id="PTHR24114:SF2">
    <property type="entry name" value="F-BOX DOMAIN-CONTAINING PROTEIN-RELATED"/>
    <property type="match status" value="1"/>
</dbReference>
<dbReference type="Pfam" id="PF13516">
    <property type="entry name" value="LRR_6"/>
    <property type="match status" value="13"/>
</dbReference>
<gene>
    <name evidence="1" type="ORF">EGYM00392_LOCUS33125</name>
</gene>
<protein>
    <submittedName>
        <fullName evidence="1">Uncharacterized protein</fullName>
    </submittedName>
</protein>
<reference evidence="1" key="1">
    <citation type="submission" date="2021-01" db="EMBL/GenBank/DDBJ databases">
        <authorList>
            <person name="Corre E."/>
            <person name="Pelletier E."/>
            <person name="Niang G."/>
            <person name="Scheremetjew M."/>
            <person name="Finn R."/>
            <person name="Kale V."/>
            <person name="Holt S."/>
            <person name="Cochrane G."/>
            <person name="Meng A."/>
            <person name="Brown T."/>
            <person name="Cohen L."/>
        </authorList>
    </citation>
    <scope>NUCLEOTIDE SEQUENCE</scope>
    <source>
        <strain evidence="1">NIES-381</strain>
    </source>
</reference>
<dbReference type="PANTHER" id="PTHR24114">
    <property type="entry name" value="LEUCINE RICH REPEAT FAMILY PROTEIN"/>
    <property type="match status" value="1"/>
</dbReference>
<name>A0A7S1IT37_9EUGL</name>
<dbReference type="InterPro" id="IPR032675">
    <property type="entry name" value="LRR_dom_sf"/>
</dbReference>
<dbReference type="EMBL" id="HBGA01088564">
    <property type="protein sequence ID" value="CAD9022004.1"/>
    <property type="molecule type" value="Transcribed_RNA"/>
</dbReference>
<sequence length="1090" mass="119671">MSLQQLERLFMSVNQRNVVKVLDLSNTALRGLAAFQALARMVASNTSITDLYLENCHLNDVAGNLLLEALNKNTTLMEVRLDLNDQLSPGVVQAVSLKCLLNSQPTIIRDLLPRLQRNDPTLEELSFNGHPMPKFGWTWDLILKALEANTNVRSLCLSDCQIDCTTVDEVGRMLKVNKGITSVDLSCNTIGTRGAEEFAGLLKDNPRVTNINLRGNQIAVRGARAFITLLRTHDTLLQLDIESNGMDPEVAQKLMDAINLNRGSLVLKRYYYQTLDNDPQCDQIDLAYECLQQKGWVSHAMGLLRFGLCKNTHVRRLHLSSCDIGDAGCQDLASVLAVNRHIDTVNIPDNGITDPGAVLVAKALANNQAVTEVNLSHNNITDVGTATWVQVLQQNNSLTSIILTSNPISEAMLQCVADVLTLNSQPLTVKQALPQLRDNTITELDFSVSVDGLWHTADSGKMVAAVLATNTSLTKLNYRGNSLGPQGAADIAQSLARHPSLLYVDLSENSIQDRGALEVATALAHNMSVTSINMEHNAIGEAGGNALVAVFEDNSIILEMMVEHNKISDTLRADIAWQCNLNKRPKSLKALHLLVKKGMSQPLSLDLASHCYDDESLMMLLKELQKLPDLAKLDLAWNTITGKGARALAGWIGRHKGMMELVLSHCPIGNDGVMALADQLQHNQSITKLNLRSTGMTDAGLTVLVECLQQSNDTITDVDVDLNDISDQAVTDLHTALEMNRQPEAFRQWEPVLFADKPSVKTLDFSKMLSYEKLGDISANILARALMNNHHIFKVNLANNNITQEGCQAIADVLKTNTVIKVLILTNNKFGDVGGQALVSALEQNDTLEHLEVKHCGISAAVMTHLQFLMSLNHCPKVLKSLAMRIENNDPTLTCLDFSRTHEHCSRPFDNHATLELVRLLRTNTHICSIDLSYNQIGQQGAAALATYLKDSQSVQHLNLRGNHVAATGAVFAAALKTNIKLMTLDLSECQVPADVLTDIRAQLAVNQTTPSASTIPKHLKQLNGRRPHPSMYSLEDDSFYHSMEYHRDLEVDILEDAMHDMAVLQSHPQIAARGGYTAAAPGSRLFLLN</sequence>
<dbReference type="AlphaFoldDB" id="A0A7S1IT37"/>
<dbReference type="SMART" id="SM00368">
    <property type="entry name" value="LRR_RI"/>
    <property type="match status" value="18"/>
</dbReference>
<dbReference type="SUPFAM" id="SSF52047">
    <property type="entry name" value="RNI-like"/>
    <property type="match status" value="3"/>
</dbReference>
<dbReference type="InterPro" id="IPR001611">
    <property type="entry name" value="Leu-rich_rpt"/>
</dbReference>
<evidence type="ECO:0000313" key="1">
    <source>
        <dbReference type="EMBL" id="CAD9022004.1"/>
    </source>
</evidence>
<organism evidence="1">
    <name type="scientific">Eutreptiella gymnastica</name>
    <dbReference type="NCBI Taxonomy" id="73025"/>
    <lineage>
        <taxon>Eukaryota</taxon>
        <taxon>Discoba</taxon>
        <taxon>Euglenozoa</taxon>
        <taxon>Euglenida</taxon>
        <taxon>Spirocuta</taxon>
        <taxon>Euglenophyceae</taxon>
        <taxon>Eutreptiales</taxon>
        <taxon>Eutreptiaceae</taxon>
        <taxon>Eutreptiella</taxon>
    </lineage>
</organism>